<dbReference type="PANTHER" id="PTHR21680:SF0">
    <property type="entry name" value="COILED-COIL DOMAIN-CONTAINING PROTEIN 124"/>
    <property type="match status" value="1"/>
</dbReference>
<dbReference type="InterPro" id="IPR001245">
    <property type="entry name" value="Ser-Thr/Tyr_kinase_cat_dom"/>
</dbReference>
<dbReference type="Gene3D" id="1.10.510.10">
    <property type="entry name" value="Transferase(Phosphotransferase) domain 1"/>
    <property type="match status" value="1"/>
</dbReference>
<name>A0AAW2RUE8_SESRA</name>
<dbReference type="Gene3D" id="3.30.200.20">
    <property type="entry name" value="Phosphorylase Kinase, domain 1"/>
    <property type="match status" value="1"/>
</dbReference>
<comment type="caution">
    <text evidence="5">The sequence shown here is derived from an EMBL/GenBank/DDBJ whole genome shotgun (WGS) entry which is preliminary data.</text>
</comment>
<comment type="similarity">
    <text evidence="1">Belongs to the CCDC124 family.</text>
</comment>
<dbReference type="InterPro" id="IPR000719">
    <property type="entry name" value="Prot_kinase_dom"/>
</dbReference>
<evidence type="ECO:0000259" key="4">
    <source>
        <dbReference type="PROSITE" id="PS50011"/>
    </source>
</evidence>
<reference evidence="5" key="2">
    <citation type="journal article" date="2024" name="Plant">
        <title>Genomic evolution and insights into agronomic trait innovations of Sesamum species.</title>
        <authorList>
            <person name="Miao H."/>
            <person name="Wang L."/>
            <person name="Qu L."/>
            <person name="Liu H."/>
            <person name="Sun Y."/>
            <person name="Le M."/>
            <person name="Wang Q."/>
            <person name="Wei S."/>
            <person name="Zheng Y."/>
            <person name="Lin W."/>
            <person name="Duan Y."/>
            <person name="Cao H."/>
            <person name="Xiong S."/>
            <person name="Wang X."/>
            <person name="Wei L."/>
            <person name="Li C."/>
            <person name="Ma Q."/>
            <person name="Ju M."/>
            <person name="Zhao R."/>
            <person name="Li G."/>
            <person name="Mu C."/>
            <person name="Tian Q."/>
            <person name="Mei H."/>
            <person name="Zhang T."/>
            <person name="Gao T."/>
            <person name="Zhang H."/>
        </authorList>
    </citation>
    <scope>NUCLEOTIDE SEQUENCE</scope>
    <source>
        <strain evidence="5">G02</strain>
    </source>
</reference>
<reference evidence="5" key="1">
    <citation type="submission" date="2020-06" db="EMBL/GenBank/DDBJ databases">
        <authorList>
            <person name="Li T."/>
            <person name="Hu X."/>
            <person name="Zhang T."/>
            <person name="Song X."/>
            <person name="Zhang H."/>
            <person name="Dai N."/>
            <person name="Sheng W."/>
            <person name="Hou X."/>
            <person name="Wei L."/>
        </authorList>
    </citation>
    <scope>NUCLEOTIDE SEQUENCE</scope>
    <source>
        <strain evidence="5">G02</strain>
        <tissue evidence="5">Leaf</tissue>
    </source>
</reference>
<dbReference type="SUPFAM" id="SSF56112">
    <property type="entry name" value="Protein kinase-like (PK-like)"/>
    <property type="match status" value="1"/>
</dbReference>
<dbReference type="GO" id="GO:0005634">
    <property type="term" value="C:nucleus"/>
    <property type="evidence" value="ECO:0007669"/>
    <property type="project" value="TreeGrafter"/>
</dbReference>
<feature type="region of interest" description="Disordered" evidence="3">
    <location>
        <begin position="1"/>
        <end position="131"/>
    </location>
</feature>
<dbReference type="Pfam" id="PF06244">
    <property type="entry name" value="Ccdc124"/>
    <property type="match status" value="1"/>
</dbReference>
<gene>
    <name evidence="5" type="ORF">Sradi_2782900</name>
</gene>
<keyword evidence="2" id="KW-0175">Coiled coil</keyword>
<dbReference type="AlphaFoldDB" id="A0AAW2RUE8"/>
<organism evidence="5">
    <name type="scientific">Sesamum radiatum</name>
    <name type="common">Black benniseed</name>
    <dbReference type="NCBI Taxonomy" id="300843"/>
    <lineage>
        <taxon>Eukaryota</taxon>
        <taxon>Viridiplantae</taxon>
        <taxon>Streptophyta</taxon>
        <taxon>Embryophyta</taxon>
        <taxon>Tracheophyta</taxon>
        <taxon>Spermatophyta</taxon>
        <taxon>Magnoliopsida</taxon>
        <taxon>eudicotyledons</taxon>
        <taxon>Gunneridae</taxon>
        <taxon>Pentapetalae</taxon>
        <taxon>asterids</taxon>
        <taxon>lamiids</taxon>
        <taxon>Lamiales</taxon>
        <taxon>Pedaliaceae</taxon>
        <taxon>Sesamum</taxon>
    </lineage>
</organism>
<dbReference type="Pfam" id="PF07714">
    <property type="entry name" value="PK_Tyr_Ser-Thr"/>
    <property type="match status" value="1"/>
</dbReference>
<feature type="compositionally biased region" description="Basic and acidic residues" evidence="3">
    <location>
        <begin position="12"/>
        <end position="91"/>
    </location>
</feature>
<dbReference type="GO" id="GO:0003713">
    <property type="term" value="F:transcription coactivator activity"/>
    <property type="evidence" value="ECO:0007669"/>
    <property type="project" value="TreeGrafter"/>
</dbReference>
<sequence length="577" mass="65093">MPKKMGVNSKAEAARARKTATEADRKEREAREKEEQYWREAEGAKSRAAKKREEEAEKRAEAAAKKAEARRLAEQEAKDLEKSMKKPDKKANRVSVPVPKVTEAELIRRREEEQAALQRRAEEDKKKQNRIADEEEYERMVSVVNTNRDDSVIEARTVEEAIARMTVADTLPVDKHPEKRLKASFKAFEEAELPKLKEEKPGLTHTQYKDMIWKLWKKSPDNPLTRLQPVRMVPFWCCGAALQGHIKSLFLDRGAKAVNGRRIIVGLKSDNCSREMLLRACSMVVVRGDSLLAVHVEQSDDTFDPNTFHIHEDLCKSNQVDFEIKICTGSCYVNGTEPSSPGNVCNDSCSWVQQKMAKRFNDCQMPESIASYLPASSNRQWRENHIPGDGNFTASEGPQQAVMVQELTTPTESFGSNVLIGEGARSRVYQATLENGQAVAVKVLKTSRYSEESFFQEVDTLSGLKHKNIVQLLGHCYGKEMLAIVYNLHSSSLKRRLISLKWSGRIQIALGVAKALEYLHSCCPPIIHKAARSLLTCGLYERLIDPSLNGDYNKEEMKAMMNADASVSCIHLLEGQR</sequence>
<dbReference type="GO" id="GO:0005524">
    <property type="term" value="F:ATP binding"/>
    <property type="evidence" value="ECO:0007669"/>
    <property type="project" value="InterPro"/>
</dbReference>
<dbReference type="InterPro" id="IPR054414">
    <property type="entry name" value="Ccdc124/Oxs1_C"/>
</dbReference>
<accession>A0AAW2RUE8</accession>
<proteinExistence type="inferred from homology"/>
<dbReference type="EMBL" id="JACGWJ010000012">
    <property type="protein sequence ID" value="KAL0383886.1"/>
    <property type="molecule type" value="Genomic_DNA"/>
</dbReference>
<dbReference type="PROSITE" id="PS50011">
    <property type="entry name" value="PROTEIN_KINASE_DOM"/>
    <property type="match status" value="1"/>
</dbReference>
<evidence type="ECO:0000313" key="5">
    <source>
        <dbReference type="EMBL" id="KAL0383886.1"/>
    </source>
</evidence>
<dbReference type="GO" id="GO:0004672">
    <property type="term" value="F:protein kinase activity"/>
    <property type="evidence" value="ECO:0007669"/>
    <property type="project" value="InterPro"/>
</dbReference>
<dbReference type="InterPro" id="IPR010422">
    <property type="entry name" value="Ccdc124/Oxs1"/>
</dbReference>
<evidence type="ECO:0000256" key="1">
    <source>
        <dbReference type="ARBA" id="ARBA00008296"/>
    </source>
</evidence>
<feature type="compositionally biased region" description="Basic and acidic residues" evidence="3">
    <location>
        <begin position="102"/>
        <end position="131"/>
    </location>
</feature>
<dbReference type="GO" id="GO:0006366">
    <property type="term" value="P:transcription by RNA polymerase II"/>
    <property type="evidence" value="ECO:0007669"/>
    <property type="project" value="TreeGrafter"/>
</dbReference>
<dbReference type="PANTHER" id="PTHR21680">
    <property type="entry name" value="COILED-COIL DOMAIN-CONTAINING PROTEIN 124"/>
    <property type="match status" value="1"/>
</dbReference>
<evidence type="ECO:0000256" key="3">
    <source>
        <dbReference type="SAM" id="MobiDB-lite"/>
    </source>
</evidence>
<evidence type="ECO:0000256" key="2">
    <source>
        <dbReference type="ARBA" id="ARBA00023054"/>
    </source>
</evidence>
<protein>
    <submittedName>
        <fullName evidence="5">Coiled-coil domain-containing protein</fullName>
    </submittedName>
</protein>
<feature type="domain" description="Protein kinase" evidence="4">
    <location>
        <begin position="414"/>
        <end position="577"/>
    </location>
</feature>
<dbReference type="InterPro" id="IPR011009">
    <property type="entry name" value="Kinase-like_dom_sf"/>
</dbReference>